<dbReference type="EMBL" id="CM055094">
    <property type="protein sequence ID" value="KAJ7563915.1"/>
    <property type="molecule type" value="Genomic_DNA"/>
</dbReference>
<proteinExistence type="predicted"/>
<reference evidence="2" key="1">
    <citation type="journal article" date="2024" name="Proc. Natl. Acad. Sci. U.S.A.">
        <title>Extraordinary preservation of gene collinearity over three hundred million years revealed in homosporous lycophytes.</title>
        <authorList>
            <person name="Li C."/>
            <person name="Wickell D."/>
            <person name="Kuo L.Y."/>
            <person name="Chen X."/>
            <person name="Nie B."/>
            <person name="Liao X."/>
            <person name="Peng D."/>
            <person name="Ji J."/>
            <person name="Jenkins J."/>
            <person name="Williams M."/>
            <person name="Shu S."/>
            <person name="Plott C."/>
            <person name="Barry K."/>
            <person name="Rajasekar S."/>
            <person name="Grimwood J."/>
            <person name="Han X."/>
            <person name="Sun S."/>
            <person name="Hou Z."/>
            <person name="He W."/>
            <person name="Dai G."/>
            <person name="Sun C."/>
            <person name="Schmutz J."/>
            <person name="Leebens-Mack J.H."/>
            <person name="Li F.W."/>
            <person name="Wang L."/>
        </authorList>
    </citation>
    <scope>NUCLEOTIDE SEQUENCE [LARGE SCALE GENOMIC DNA]</scope>
    <source>
        <strain evidence="2">cv. PW_Plant_1</strain>
    </source>
</reference>
<comment type="caution">
    <text evidence="1">The sequence shown here is derived from an EMBL/GenBank/DDBJ whole genome shotgun (WGS) entry which is preliminary data.</text>
</comment>
<gene>
    <name evidence="1" type="ORF">O6H91_03G130100</name>
</gene>
<sequence>MARSVLVLNSGSSSFKYALYKFGESTSCIFRGVLEGIGASKSTITHKNVAGAHDIKVEVSDVINHRVGLHKVAQLLHSDHQEMHGIEAIGHRVTHGGESLTKPALITESVKKAIEAAIPLAPLHNPPNLEGIKVAQEVFMCPQVAVFDTAFHSTIPPYAYMYALPLRLYKELGLRRYGFHGTSYQYVLGQAANLLLKPKDELNVIIFHIGAGASIAAVSHGRCIDTTMGVTPLEGLVMATRSGDVDPGIMQILADEKSLTVSDINKLLNKESGLYGLCGEKDMKTVVDAAVAGSESHKLAMEVFVHRIRKYLGAYLVHLEGKVDALVFTAGIGERSAIIRSKVCERLDSFGVVLDEAKNEENKKGGREVQSANSKVKILVIPTDEELCIAQQTLEVVGA</sequence>
<accession>A0ACC2EC01</accession>
<name>A0ACC2EC01_DIPCM</name>
<keyword evidence="2" id="KW-1185">Reference proteome</keyword>
<organism evidence="1 2">
    <name type="scientific">Diphasiastrum complanatum</name>
    <name type="common">Issler's clubmoss</name>
    <name type="synonym">Lycopodium complanatum</name>
    <dbReference type="NCBI Taxonomy" id="34168"/>
    <lineage>
        <taxon>Eukaryota</taxon>
        <taxon>Viridiplantae</taxon>
        <taxon>Streptophyta</taxon>
        <taxon>Embryophyta</taxon>
        <taxon>Tracheophyta</taxon>
        <taxon>Lycopodiopsida</taxon>
        <taxon>Lycopodiales</taxon>
        <taxon>Lycopodiaceae</taxon>
        <taxon>Lycopodioideae</taxon>
        <taxon>Diphasiastrum</taxon>
    </lineage>
</organism>
<evidence type="ECO:0000313" key="1">
    <source>
        <dbReference type="EMBL" id="KAJ7563915.1"/>
    </source>
</evidence>
<dbReference type="Proteomes" id="UP001162992">
    <property type="component" value="Chromosome 3"/>
</dbReference>
<evidence type="ECO:0000313" key="2">
    <source>
        <dbReference type="Proteomes" id="UP001162992"/>
    </source>
</evidence>
<protein>
    <submittedName>
        <fullName evidence="1">Uncharacterized protein</fullName>
    </submittedName>
</protein>